<evidence type="ECO:0000256" key="6">
    <source>
        <dbReference type="ARBA" id="ARBA00022833"/>
    </source>
</evidence>
<feature type="compositionally biased region" description="Polar residues" evidence="9">
    <location>
        <begin position="283"/>
        <end position="303"/>
    </location>
</feature>
<dbReference type="PROSITE" id="PS50011">
    <property type="entry name" value="PROTEIN_KINASE_DOM"/>
    <property type="match status" value="1"/>
</dbReference>
<dbReference type="SMART" id="SM00220">
    <property type="entry name" value="S_TKc"/>
    <property type="match status" value="1"/>
</dbReference>
<feature type="domain" description="Calponin-homology (CH)" evidence="11">
    <location>
        <begin position="30"/>
        <end position="135"/>
    </location>
</feature>
<proteinExistence type="predicted"/>
<keyword evidence="1" id="KW-0723">Serine/threonine-protein kinase</keyword>
<feature type="compositionally biased region" description="Polar residues" evidence="9">
    <location>
        <begin position="355"/>
        <end position="366"/>
    </location>
</feature>
<dbReference type="InterPro" id="IPR011009">
    <property type="entry name" value="Kinase-like_dom_sf"/>
</dbReference>
<dbReference type="EMBL" id="MCGE01000037">
    <property type="protein sequence ID" value="ORZ06841.1"/>
    <property type="molecule type" value="Genomic_DNA"/>
</dbReference>
<evidence type="ECO:0000313" key="14">
    <source>
        <dbReference type="Proteomes" id="UP000193560"/>
    </source>
</evidence>
<feature type="region of interest" description="Disordered" evidence="9">
    <location>
        <begin position="695"/>
        <end position="736"/>
    </location>
</feature>
<feature type="compositionally biased region" description="Polar residues" evidence="9">
    <location>
        <begin position="241"/>
        <end position="252"/>
    </location>
</feature>
<dbReference type="CDD" id="cd00014">
    <property type="entry name" value="CH_SF"/>
    <property type="match status" value="1"/>
</dbReference>
<dbReference type="PRINTS" id="PR00888">
    <property type="entry name" value="SM22CALPONIN"/>
</dbReference>
<dbReference type="PROSITE" id="PS00107">
    <property type="entry name" value="PROTEIN_KINASE_ATP"/>
    <property type="match status" value="1"/>
</dbReference>
<evidence type="ECO:0000256" key="1">
    <source>
        <dbReference type="ARBA" id="ARBA00022527"/>
    </source>
</evidence>
<dbReference type="SUPFAM" id="SSF47576">
    <property type="entry name" value="Calponin-homology domain, CH-domain"/>
    <property type="match status" value="1"/>
</dbReference>
<dbReference type="Gene3D" id="1.10.510.10">
    <property type="entry name" value="Transferase(Phosphotransferase) domain 1"/>
    <property type="match status" value="1"/>
</dbReference>
<dbReference type="InterPro" id="IPR003096">
    <property type="entry name" value="SM22_calponin"/>
</dbReference>
<gene>
    <name evidence="13" type="ORF">BCR42DRAFT_155249</name>
</gene>
<dbReference type="GO" id="GO:0004709">
    <property type="term" value="F:MAP kinase kinase kinase activity"/>
    <property type="evidence" value="ECO:0007669"/>
    <property type="project" value="TreeGrafter"/>
</dbReference>
<sequence length="830" mass="93009">MATSSNPTKPTRSKTGDLGIYEHLRQEQFSHKEKLVIEFLYSILGLELKIGEIYDALKDGVLLCRLINKVRPGTIKHVGQKDLSFVKMDNITSFLQGAKQIGLMDNQLFETSDLFEGKDMLAVMDTVLVLEQWYKQQKISDDDDEQPTNSKSAQDQTNSQQGKESIPDHIKNAFENTTKPNQEQSQNPTLLRPESKSSLAQTTTSAVARPPKSPLRHHRFSGASLTDEDPRVRRPSAPILSPNSSQPEEWTTSEFSSVTMSQSSSHSSCSSLSSISSVASSVPKTPNTPTIFTETDTMSNSSKQQQEQRQEQQQEQEQQQQIDEDLYTHQQQQRLSNRKSAPQSSTLPRRKGRHSGNSAHQHNITKPGSLGHSSDRKYLHQPSSNDRAQEKLLLKIKDGSSSTHYQLGNCIGKGQFGSVFRALDLGTGEIVAVKRIKFDDGELDKEITKEASLLKTLSHMNVICYLGFIRSKHHINIILEYAENGSLMSTLKSFGAFPEKLVCSFCVKILNGLEYLHSNEVVHCDLKAANILTTKTGDVKLTDFGVSLNLKIKPADAESVSGTPNWMAPEVIELKGASTKSDIWSLGCTLIELVTGKPPYANMVAMSAMFRIVEDDYPPIPETISEEMRSFLLCCFQKNPDDRPTANQLKNHIWLRKNRKQMKRNKTYTQNLAASAHSNLSNNCDKRSSCGSNYSGYQTQHHQHQHHQHTTSRRSMNSLRPASFSSEHSMLDQHNDLPSCRSSRALSLQKEKSPPSPLFPVFGQPEDYITHQFIQTSFGRMVECKVCKDIITSHTTFCQVCGLICHDQCKKLAFSCPPKVENQQPSYDVS</sequence>
<dbReference type="GO" id="GO:0005737">
    <property type="term" value="C:cytoplasm"/>
    <property type="evidence" value="ECO:0007669"/>
    <property type="project" value="TreeGrafter"/>
</dbReference>
<dbReference type="InterPro" id="IPR050538">
    <property type="entry name" value="MAP_kinase_kinase_kinase"/>
</dbReference>
<keyword evidence="4 8" id="KW-0547">Nucleotide-binding</keyword>
<evidence type="ECO:0000256" key="4">
    <source>
        <dbReference type="ARBA" id="ARBA00022741"/>
    </source>
</evidence>
<dbReference type="GO" id="GO:0005524">
    <property type="term" value="F:ATP binding"/>
    <property type="evidence" value="ECO:0007669"/>
    <property type="project" value="UniProtKB-UniRule"/>
</dbReference>
<dbReference type="CDD" id="cd00029">
    <property type="entry name" value="C1"/>
    <property type="match status" value="1"/>
</dbReference>
<dbReference type="PANTHER" id="PTHR48016">
    <property type="entry name" value="MAP KINASE KINASE KINASE SSK2-RELATED-RELATED"/>
    <property type="match status" value="1"/>
</dbReference>
<evidence type="ECO:0000256" key="5">
    <source>
        <dbReference type="ARBA" id="ARBA00022777"/>
    </source>
</evidence>
<dbReference type="Pfam" id="PF00307">
    <property type="entry name" value="CH"/>
    <property type="match status" value="1"/>
</dbReference>
<keyword evidence="5 13" id="KW-0418">Kinase</keyword>
<dbReference type="PROSITE" id="PS00479">
    <property type="entry name" value="ZF_DAG_PE_1"/>
    <property type="match status" value="1"/>
</dbReference>
<dbReference type="CDD" id="cd06627">
    <property type="entry name" value="STKc_Cdc7_like"/>
    <property type="match status" value="1"/>
</dbReference>
<dbReference type="SUPFAM" id="SSF56112">
    <property type="entry name" value="Protein kinase-like (PK-like)"/>
    <property type="match status" value="1"/>
</dbReference>
<feature type="compositionally biased region" description="Polar residues" evidence="9">
    <location>
        <begin position="174"/>
        <end position="189"/>
    </location>
</feature>
<feature type="compositionally biased region" description="Polar residues" evidence="9">
    <location>
        <begin position="147"/>
        <end position="163"/>
    </location>
</feature>
<dbReference type="InterPro" id="IPR036872">
    <property type="entry name" value="CH_dom_sf"/>
</dbReference>
<evidence type="ECO:0000256" key="7">
    <source>
        <dbReference type="ARBA" id="ARBA00022840"/>
    </source>
</evidence>
<evidence type="ECO:0000313" key="13">
    <source>
        <dbReference type="EMBL" id="ORZ06841.1"/>
    </source>
</evidence>
<feature type="region of interest" description="Disordered" evidence="9">
    <location>
        <begin position="138"/>
        <end position="386"/>
    </location>
</feature>
<dbReference type="InterPro" id="IPR000719">
    <property type="entry name" value="Prot_kinase_dom"/>
</dbReference>
<dbReference type="STRING" id="90262.A0A1X2I0K8"/>
<keyword evidence="2" id="KW-0808">Transferase</keyword>
<keyword evidence="3" id="KW-0479">Metal-binding</keyword>
<dbReference type="SUPFAM" id="SSF57889">
    <property type="entry name" value="Cysteine-rich domain"/>
    <property type="match status" value="1"/>
</dbReference>
<dbReference type="SMART" id="SM00109">
    <property type="entry name" value="C1"/>
    <property type="match status" value="1"/>
</dbReference>
<dbReference type="InterPro" id="IPR008271">
    <property type="entry name" value="Ser/Thr_kinase_AS"/>
</dbReference>
<protein>
    <submittedName>
        <fullName evidence="13">Kinase-like domain-containing protein</fullName>
    </submittedName>
</protein>
<dbReference type="Gene3D" id="3.30.60.20">
    <property type="match status" value="1"/>
</dbReference>
<dbReference type="AlphaFoldDB" id="A0A1X2I0K8"/>
<evidence type="ECO:0000259" key="12">
    <source>
        <dbReference type="PROSITE" id="PS50081"/>
    </source>
</evidence>
<feature type="binding site" evidence="8">
    <location>
        <position position="434"/>
    </location>
    <ligand>
        <name>ATP</name>
        <dbReference type="ChEBI" id="CHEBI:30616"/>
    </ligand>
</feature>
<dbReference type="PANTHER" id="PTHR48016:SF4">
    <property type="entry name" value="PROTEIN KINASE DOMAIN-CONTAINING PROTEIN"/>
    <property type="match status" value="1"/>
</dbReference>
<feature type="domain" description="Phorbol-ester/DAG-type" evidence="12">
    <location>
        <begin position="770"/>
        <end position="816"/>
    </location>
</feature>
<dbReference type="GO" id="GO:0046872">
    <property type="term" value="F:metal ion binding"/>
    <property type="evidence" value="ECO:0007669"/>
    <property type="project" value="UniProtKB-KW"/>
</dbReference>
<evidence type="ECO:0000259" key="11">
    <source>
        <dbReference type="PROSITE" id="PS50021"/>
    </source>
</evidence>
<evidence type="ECO:0000256" key="2">
    <source>
        <dbReference type="ARBA" id="ARBA00022679"/>
    </source>
</evidence>
<keyword evidence="14" id="KW-1185">Reference proteome</keyword>
<keyword evidence="7 8" id="KW-0067">ATP-binding</keyword>
<dbReference type="SMART" id="SM00033">
    <property type="entry name" value="CH"/>
    <property type="match status" value="1"/>
</dbReference>
<dbReference type="PROSITE" id="PS50021">
    <property type="entry name" value="CH"/>
    <property type="match status" value="1"/>
</dbReference>
<evidence type="ECO:0000256" key="3">
    <source>
        <dbReference type="ARBA" id="ARBA00022723"/>
    </source>
</evidence>
<dbReference type="InterPro" id="IPR017441">
    <property type="entry name" value="Protein_kinase_ATP_BS"/>
</dbReference>
<feature type="domain" description="Protein kinase" evidence="10">
    <location>
        <begin position="405"/>
        <end position="655"/>
    </location>
</feature>
<dbReference type="Pfam" id="PF00069">
    <property type="entry name" value="Pkinase"/>
    <property type="match status" value="1"/>
</dbReference>
<dbReference type="OrthoDB" id="8693905at2759"/>
<feature type="compositionally biased region" description="Polar residues" evidence="9">
    <location>
        <begin position="713"/>
        <end position="728"/>
    </location>
</feature>
<name>A0A1X2I0K8_9FUNG</name>
<feature type="compositionally biased region" description="Polar residues" evidence="9">
    <location>
        <begin position="196"/>
        <end position="206"/>
    </location>
</feature>
<dbReference type="PRINTS" id="PR00109">
    <property type="entry name" value="TYRKINASE"/>
</dbReference>
<comment type="caution">
    <text evidence="13">The sequence shown here is derived from an EMBL/GenBank/DDBJ whole genome shotgun (WGS) entry which is preliminary data.</text>
</comment>
<dbReference type="InterPro" id="IPR001245">
    <property type="entry name" value="Ser-Thr/Tyr_kinase_cat_dom"/>
</dbReference>
<reference evidence="13 14" key="1">
    <citation type="submission" date="2016-07" db="EMBL/GenBank/DDBJ databases">
        <title>Pervasive Adenine N6-methylation of Active Genes in Fungi.</title>
        <authorList>
            <consortium name="DOE Joint Genome Institute"/>
            <person name="Mondo S.J."/>
            <person name="Dannebaum R.O."/>
            <person name="Kuo R.C."/>
            <person name="Labutti K."/>
            <person name="Haridas S."/>
            <person name="Kuo A."/>
            <person name="Salamov A."/>
            <person name="Ahrendt S.R."/>
            <person name="Lipzen A."/>
            <person name="Sullivan W."/>
            <person name="Andreopoulos W.B."/>
            <person name="Clum A."/>
            <person name="Lindquist E."/>
            <person name="Daum C."/>
            <person name="Ramamoorthy G.K."/>
            <person name="Gryganskyi A."/>
            <person name="Culley D."/>
            <person name="Magnuson J.K."/>
            <person name="James T.Y."/>
            <person name="O'Malley M.A."/>
            <person name="Stajich J.E."/>
            <person name="Spatafora J.W."/>
            <person name="Visel A."/>
            <person name="Grigoriev I.V."/>
        </authorList>
    </citation>
    <scope>NUCLEOTIDE SEQUENCE [LARGE SCALE GENOMIC DNA]</scope>
    <source>
        <strain evidence="13 14">NRRL 1336</strain>
    </source>
</reference>
<evidence type="ECO:0000256" key="8">
    <source>
        <dbReference type="PROSITE-ProRule" id="PRU10141"/>
    </source>
</evidence>
<dbReference type="Gene3D" id="1.10.418.10">
    <property type="entry name" value="Calponin-like domain"/>
    <property type="match status" value="1"/>
</dbReference>
<dbReference type="Proteomes" id="UP000193560">
    <property type="component" value="Unassembled WGS sequence"/>
</dbReference>
<keyword evidence="6" id="KW-0862">Zinc</keyword>
<evidence type="ECO:0000256" key="9">
    <source>
        <dbReference type="SAM" id="MobiDB-lite"/>
    </source>
</evidence>
<dbReference type="InterPro" id="IPR046349">
    <property type="entry name" value="C1-like_sf"/>
</dbReference>
<organism evidence="13 14">
    <name type="scientific">Absidia repens</name>
    <dbReference type="NCBI Taxonomy" id="90262"/>
    <lineage>
        <taxon>Eukaryota</taxon>
        <taxon>Fungi</taxon>
        <taxon>Fungi incertae sedis</taxon>
        <taxon>Mucoromycota</taxon>
        <taxon>Mucoromycotina</taxon>
        <taxon>Mucoromycetes</taxon>
        <taxon>Mucorales</taxon>
        <taxon>Cunninghamellaceae</taxon>
        <taxon>Absidia</taxon>
    </lineage>
</organism>
<dbReference type="InterPro" id="IPR002219">
    <property type="entry name" value="PKC_DAG/PE"/>
</dbReference>
<feature type="compositionally biased region" description="Polar residues" evidence="9">
    <location>
        <begin position="328"/>
        <end position="347"/>
    </location>
</feature>
<dbReference type="PROSITE" id="PS50081">
    <property type="entry name" value="ZF_DAG_PE_2"/>
    <property type="match status" value="1"/>
</dbReference>
<evidence type="ECO:0000259" key="10">
    <source>
        <dbReference type="PROSITE" id="PS50011"/>
    </source>
</evidence>
<dbReference type="InterPro" id="IPR001715">
    <property type="entry name" value="CH_dom"/>
</dbReference>
<dbReference type="PROSITE" id="PS00108">
    <property type="entry name" value="PROTEIN_KINASE_ST"/>
    <property type="match status" value="1"/>
</dbReference>
<feature type="compositionally biased region" description="Basic residues" evidence="9">
    <location>
        <begin position="701"/>
        <end position="712"/>
    </location>
</feature>
<accession>A0A1X2I0K8</accession>
<feature type="compositionally biased region" description="Low complexity" evidence="9">
    <location>
        <begin position="253"/>
        <end position="282"/>
    </location>
</feature>